<dbReference type="InterPro" id="IPR013762">
    <property type="entry name" value="Integrase-like_cat_sf"/>
</dbReference>
<keyword evidence="6" id="KW-1185">Reference proteome</keyword>
<dbReference type="RefSeq" id="WP_173887369.1">
    <property type="nucleotide sequence ID" value="NZ_JAAWUZ010000103.1"/>
</dbReference>
<dbReference type="InterPro" id="IPR002104">
    <property type="entry name" value="Integrase_catalytic"/>
</dbReference>
<evidence type="ECO:0000313" key="6">
    <source>
        <dbReference type="Proteomes" id="UP000821846"/>
    </source>
</evidence>
<dbReference type="PROSITE" id="PS51898">
    <property type="entry name" value="TYR_RECOMBINASE"/>
    <property type="match status" value="1"/>
</dbReference>
<evidence type="ECO:0000256" key="2">
    <source>
        <dbReference type="ARBA" id="ARBA00023125"/>
    </source>
</evidence>
<protein>
    <submittedName>
        <fullName evidence="5">Site-specific integrase</fullName>
    </submittedName>
</protein>
<name>A0ABX2H2P3_9FIRM</name>
<dbReference type="InterPro" id="IPR050090">
    <property type="entry name" value="Tyrosine_recombinase_XerCD"/>
</dbReference>
<accession>A0ABX2H2P3</accession>
<keyword evidence="2" id="KW-0238">DNA-binding</keyword>
<dbReference type="SUPFAM" id="SSF56349">
    <property type="entry name" value="DNA breaking-rejoining enzymes"/>
    <property type="match status" value="1"/>
</dbReference>
<dbReference type="PANTHER" id="PTHR30349:SF41">
    <property type="entry name" value="INTEGRASE_RECOMBINASE PROTEIN MJ0367-RELATED"/>
    <property type="match status" value="1"/>
</dbReference>
<dbReference type="Pfam" id="PF00589">
    <property type="entry name" value="Phage_integrase"/>
    <property type="match status" value="1"/>
</dbReference>
<sequence>KKQVLSLEQQKIFLAYTKGNVCEPLIKLAAGTGMRIGEIRGLQWKNVDFKNHLIHVRTTLKYGGKGKGYRLDTPKSESSERSIYMLPDIAELLSNERTLQSRRKIMAGDYWEPCEGLEDLVFTTSNGRPLHVSKVNIEIKKIQQAMIDDGINMPPITPHLIRHMFATRCLEKGIPPKVVQDILGHSTIEMTLDTYSHVLPDFNEKEMMKLQDVI</sequence>
<organism evidence="5 6">
    <name type="scientific">Faecalicatena fissicatena</name>
    <dbReference type="NCBI Taxonomy" id="290055"/>
    <lineage>
        <taxon>Bacteria</taxon>
        <taxon>Bacillati</taxon>
        <taxon>Bacillota</taxon>
        <taxon>Clostridia</taxon>
        <taxon>Lachnospirales</taxon>
        <taxon>Lachnospiraceae</taxon>
        <taxon>Faecalicatena</taxon>
    </lineage>
</organism>
<dbReference type="PANTHER" id="PTHR30349">
    <property type="entry name" value="PHAGE INTEGRASE-RELATED"/>
    <property type="match status" value="1"/>
</dbReference>
<comment type="caution">
    <text evidence="5">The sequence shown here is derived from an EMBL/GenBank/DDBJ whole genome shotgun (WGS) entry which is preliminary data.</text>
</comment>
<reference evidence="5 6" key="1">
    <citation type="journal article" date="2020" name="Cell Host Microbe">
        <title>Functional and Genomic Variation between Human-Derived Isolates of Lachnospiraceae Reveals Inter- and Intra-Species Diversity.</title>
        <authorList>
            <person name="Sorbara M.T."/>
            <person name="Littmann E.R."/>
            <person name="Fontana E."/>
            <person name="Moody T.U."/>
            <person name="Kohout C.E."/>
            <person name="Gjonbalaj M."/>
            <person name="Eaton V."/>
            <person name="Seok R."/>
            <person name="Leiner I.M."/>
            <person name="Pamer E.G."/>
        </authorList>
    </citation>
    <scope>NUCLEOTIDE SEQUENCE [LARGE SCALE GENOMIC DNA]</scope>
    <source>
        <strain evidence="5 6">MSK.14.16</strain>
    </source>
</reference>
<feature type="non-terminal residue" evidence="5">
    <location>
        <position position="1"/>
    </location>
</feature>
<dbReference type="Gene3D" id="1.10.443.10">
    <property type="entry name" value="Intergrase catalytic core"/>
    <property type="match status" value="1"/>
</dbReference>
<evidence type="ECO:0000256" key="3">
    <source>
        <dbReference type="ARBA" id="ARBA00023172"/>
    </source>
</evidence>
<evidence type="ECO:0000313" key="5">
    <source>
        <dbReference type="EMBL" id="NSG31509.1"/>
    </source>
</evidence>
<dbReference type="CDD" id="cd01189">
    <property type="entry name" value="INT_ICEBs1_C_like"/>
    <property type="match status" value="1"/>
</dbReference>
<keyword evidence="3" id="KW-0233">DNA recombination</keyword>
<proteinExistence type="inferred from homology"/>
<feature type="domain" description="Tyr recombinase" evidence="4">
    <location>
        <begin position="1"/>
        <end position="208"/>
    </location>
</feature>
<dbReference type="Proteomes" id="UP000821846">
    <property type="component" value="Unassembled WGS sequence"/>
</dbReference>
<comment type="similarity">
    <text evidence="1">Belongs to the 'phage' integrase family.</text>
</comment>
<dbReference type="EMBL" id="JAAWUZ010000103">
    <property type="protein sequence ID" value="NSG31509.1"/>
    <property type="molecule type" value="Genomic_DNA"/>
</dbReference>
<evidence type="ECO:0000256" key="1">
    <source>
        <dbReference type="ARBA" id="ARBA00008857"/>
    </source>
</evidence>
<gene>
    <name evidence="5" type="ORF">HFM93_14965</name>
</gene>
<evidence type="ECO:0000259" key="4">
    <source>
        <dbReference type="PROSITE" id="PS51898"/>
    </source>
</evidence>
<dbReference type="InterPro" id="IPR011010">
    <property type="entry name" value="DNA_brk_join_enz"/>
</dbReference>